<sequence length="309" mass="33936">MPDLGAVGRGLGLLADHWTLLILQRAFFGVRRYAGWRDTLQISDATLSARLRSLVDAGLLRTRPYREGGRERREYVLTERGMDVWKLLIVIWDWEKTWVPRATPLPEIVHRTCGEPARVLPRCADCGEPVGPQGTEVIRLPGTPGLERLARQHPRRTRGRLPDDPLSALPGAMEIIGDRWGATVLGAALTGIRTFGEFGEALAISPEVLSDRLRRFVELGVLCRTGSGSYRLTDKGRASFPIHVALVEWSHRWLGGDGAPADLTIRHLSCGAVLRLRLDCDRCGRPIDRRSVSPGVPVQGAGGAGTMAP</sequence>
<keyword evidence="6" id="KW-1185">Reference proteome</keyword>
<dbReference type="PANTHER" id="PTHR33204:SF18">
    <property type="entry name" value="TRANSCRIPTIONAL REGULATORY PROTEIN"/>
    <property type="match status" value="1"/>
</dbReference>
<dbReference type="STRING" id="260086.SAMN05216207_100820"/>
<evidence type="ECO:0000259" key="4">
    <source>
        <dbReference type="PROSITE" id="PS51118"/>
    </source>
</evidence>
<evidence type="ECO:0000256" key="2">
    <source>
        <dbReference type="ARBA" id="ARBA00023125"/>
    </source>
</evidence>
<dbReference type="GO" id="GO:0003677">
    <property type="term" value="F:DNA binding"/>
    <property type="evidence" value="ECO:0007669"/>
    <property type="project" value="UniProtKB-KW"/>
</dbReference>
<dbReference type="Gene3D" id="1.10.10.10">
    <property type="entry name" value="Winged helix-like DNA-binding domain superfamily/Winged helix DNA-binding domain"/>
    <property type="match status" value="2"/>
</dbReference>
<dbReference type="PROSITE" id="PS51118">
    <property type="entry name" value="HTH_HXLR"/>
    <property type="match status" value="2"/>
</dbReference>
<feature type="domain" description="HTH hxlR-type" evidence="4">
    <location>
        <begin position="1"/>
        <end position="103"/>
    </location>
</feature>
<dbReference type="EMBL" id="FOUY01000008">
    <property type="protein sequence ID" value="SFN10543.1"/>
    <property type="molecule type" value="Genomic_DNA"/>
</dbReference>
<dbReference type="PANTHER" id="PTHR33204">
    <property type="entry name" value="TRANSCRIPTIONAL REGULATOR, MARR FAMILY"/>
    <property type="match status" value="1"/>
</dbReference>
<reference evidence="5 6" key="1">
    <citation type="submission" date="2016-10" db="EMBL/GenBank/DDBJ databases">
        <authorList>
            <person name="de Groot N.N."/>
        </authorList>
    </citation>
    <scope>NUCLEOTIDE SEQUENCE [LARGE SCALE GENOMIC DNA]</scope>
    <source>
        <strain evidence="5 6">CGMCC 4.1877</strain>
    </source>
</reference>
<dbReference type="RefSeq" id="WP_245773444.1">
    <property type="nucleotide sequence ID" value="NZ_FOUY01000008.1"/>
</dbReference>
<organism evidence="5 6">
    <name type="scientific">Pseudonocardia ammonioxydans</name>
    <dbReference type="NCBI Taxonomy" id="260086"/>
    <lineage>
        <taxon>Bacteria</taxon>
        <taxon>Bacillati</taxon>
        <taxon>Actinomycetota</taxon>
        <taxon>Actinomycetes</taxon>
        <taxon>Pseudonocardiales</taxon>
        <taxon>Pseudonocardiaceae</taxon>
        <taxon>Pseudonocardia</taxon>
    </lineage>
</organism>
<keyword evidence="1" id="KW-0805">Transcription regulation</keyword>
<accession>A0A1I4WB09</accession>
<dbReference type="Pfam" id="PF01638">
    <property type="entry name" value="HxlR"/>
    <property type="match status" value="2"/>
</dbReference>
<gene>
    <name evidence="5" type="ORF">SAMN05216207_100820</name>
</gene>
<evidence type="ECO:0000313" key="5">
    <source>
        <dbReference type="EMBL" id="SFN10543.1"/>
    </source>
</evidence>
<keyword evidence="3" id="KW-0804">Transcription</keyword>
<feature type="domain" description="HTH hxlR-type" evidence="4">
    <location>
        <begin position="164"/>
        <end position="258"/>
    </location>
</feature>
<keyword evidence="2" id="KW-0238">DNA-binding</keyword>
<name>A0A1I4WB09_PSUAM</name>
<evidence type="ECO:0000313" key="6">
    <source>
        <dbReference type="Proteomes" id="UP000199614"/>
    </source>
</evidence>
<evidence type="ECO:0000256" key="3">
    <source>
        <dbReference type="ARBA" id="ARBA00023163"/>
    </source>
</evidence>
<protein>
    <submittedName>
        <fullName evidence="5">Transcriptional regulator, HxlR family</fullName>
    </submittedName>
</protein>
<dbReference type="InterPro" id="IPR036388">
    <property type="entry name" value="WH-like_DNA-bd_sf"/>
</dbReference>
<dbReference type="Proteomes" id="UP000199614">
    <property type="component" value="Unassembled WGS sequence"/>
</dbReference>
<evidence type="ECO:0000256" key="1">
    <source>
        <dbReference type="ARBA" id="ARBA00023015"/>
    </source>
</evidence>
<dbReference type="AlphaFoldDB" id="A0A1I4WB09"/>
<dbReference type="SUPFAM" id="SSF46785">
    <property type="entry name" value="Winged helix' DNA-binding domain"/>
    <property type="match status" value="2"/>
</dbReference>
<dbReference type="InterPro" id="IPR036390">
    <property type="entry name" value="WH_DNA-bd_sf"/>
</dbReference>
<proteinExistence type="predicted"/>
<dbReference type="InterPro" id="IPR002577">
    <property type="entry name" value="HTH_HxlR"/>
</dbReference>